<dbReference type="Gene3D" id="3.40.50.300">
    <property type="entry name" value="P-loop containing nucleotide triphosphate hydrolases"/>
    <property type="match status" value="2"/>
</dbReference>
<organism evidence="11 12">
    <name type="scientific">Pseudorhodoplanes sinuspersici</name>
    <dbReference type="NCBI Taxonomy" id="1235591"/>
    <lineage>
        <taxon>Bacteria</taxon>
        <taxon>Pseudomonadati</taxon>
        <taxon>Pseudomonadota</taxon>
        <taxon>Alphaproteobacteria</taxon>
        <taxon>Hyphomicrobiales</taxon>
        <taxon>Pseudorhodoplanes</taxon>
    </lineage>
</organism>
<dbReference type="STRING" id="1235591.CAK95_25995"/>
<evidence type="ECO:0000256" key="10">
    <source>
        <dbReference type="RuleBase" id="RU004481"/>
    </source>
</evidence>
<feature type="binding site" evidence="8">
    <location>
        <begin position="302"/>
        <end position="305"/>
    </location>
    <ligand>
        <name>GTP</name>
        <dbReference type="ChEBI" id="CHEBI:37565"/>
        <label>2</label>
    </ligand>
</feature>
<dbReference type="InterPro" id="IPR027417">
    <property type="entry name" value="P-loop_NTPase"/>
</dbReference>
<dbReference type="Gene3D" id="3.30.300.20">
    <property type="match status" value="1"/>
</dbReference>
<dbReference type="KEGG" id="psin:CAK95_25995"/>
<gene>
    <name evidence="8" type="primary">der</name>
    <name evidence="11" type="ORF">CAK95_25995</name>
</gene>
<dbReference type="FunFam" id="3.30.300.20:FF:000004">
    <property type="entry name" value="GTPase Der"/>
    <property type="match status" value="1"/>
</dbReference>
<name>A0A1W6ZXP6_9HYPH</name>
<evidence type="ECO:0000256" key="3">
    <source>
        <dbReference type="ARBA" id="ARBA00022517"/>
    </source>
</evidence>
<evidence type="ECO:0000256" key="7">
    <source>
        <dbReference type="ARBA" id="ARBA00032345"/>
    </source>
</evidence>
<evidence type="ECO:0000256" key="1">
    <source>
        <dbReference type="ARBA" id="ARBA00008279"/>
    </source>
</evidence>
<dbReference type="PIRSF" id="PIRSF006485">
    <property type="entry name" value="GTP-binding_EngA"/>
    <property type="match status" value="1"/>
</dbReference>
<evidence type="ECO:0000256" key="8">
    <source>
        <dbReference type="HAMAP-Rule" id="MF_00195"/>
    </source>
</evidence>
<dbReference type="SMART" id="SM00382">
    <property type="entry name" value="AAA"/>
    <property type="match status" value="2"/>
</dbReference>
<feature type="binding site" evidence="8">
    <location>
        <begin position="9"/>
        <end position="16"/>
    </location>
    <ligand>
        <name>GTP</name>
        <dbReference type="ChEBI" id="CHEBI:37565"/>
        <label>1</label>
    </ligand>
</feature>
<evidence type="ECO:0000313" key="12">
    <source>
        <dbReference type="Proteomes" id="UP000194137"/>
    </source>
</evidence>
<keyword evidence="4 10" id="KW-0677">Repeat</keyword>
<dbReference type="GO" id="GO:0005525">
    <property type="term" value="F:GTP binding"/>
    <property type="evidence" value="ECO:0007669"/>
    <property type="project" value="UniProtKB-UniRule"/>
</dbReference>
<dbReference type="PANTHER" id="PTHR43834:SF6">
    <property type="entry name" value="GTPASE DER"/>
    <property type="match status" value="1"/>
</dbReference>
<dbReference type="InterPro" id="IPR005225">
    <property type="entry name" value="Small_GTP-bd"/>
</dbReference>
<dbReference type="PROSITE" id="PS51712">
    <property type="entry name" value="G_ENGA"/>
    <property type="match status" value="2"/>
</dbReference>
<feature type="binding site" evidence="8">
    <location>
        <begin position="119"/>
        <end position="122"/>
    </location>
    <ligand>
        <name>GTP</name>
        <dbReference type="ChEBI" id="CHEBI:37565"/>
        <label>1</label>
    </ligand>
</feature>
<evidence type="ECO:0000256" key="6">
    <source>
        <dbReference type="ARBA" id="ARBA00023134"/>
    </source>
</evidence>
<evidence type="ECO:0000256" key="9">
    <source>
        <dbReference type="PROSITE-ProRule" id="PRU01049"/>
    </source>
</evidence>
<dbReference type="NCBIfam" id="TIGR03594">
    <property type="entry name" value="GTPase_EngA"/>
    <property type="match status" value="1"/>
</dbReference>
<dbReference type="CDD" id="cd01895">
    <property type="entry name" value="EngA2"/>
    <property type="match status" value="1"/>
</dbReference>
<feature type="binding site" evidence="8">
    <location>
        <begin position="237"/>
        <end position="241"/>
    </location>
    <ligand>
        <name>GTP</name>
        <dbReference type="ChEBI" id="CHEBI:37565"/>
        <label>2</label>
    </ligand>
</feature>
<dbReference type="OrthoDB" id="9805918at2"/>
<evidence type="ECO:0000313" key="11">
    <source>
        <dbReference type="EMBL" id="ARQ02167.1"/>
    </source>
</evidence>
<sequence length="450" mass="49632">MNLTIAIIGRPNVGKSTLFNRLVGRRLALVDDSPGVTRDRREGQGRLGDLDFTIVDTAGLEEAAPQSLAGRMLSQTKAAIGDADAIFFVFDSRTGLLPADKVFADVVRKSGKPVVLIANKSEGKAGEAGAMEAYSLGLGDPVLLSAEHGEGLGDLYDALRNVCDVRPPSDESEQEDDQNIARPIRVAVVGRPNAGKSTLVNRLLGEERLLTGPEAGITRDSISVPLEWHGQKFLFHDTAGMRRKSRIDEKLEKLAVSDTLESIRFADVVIVLMDAAQAFEEQDLRIADLVEREGRALVIGMNKWDLKDDRHAAGKLRQEVDHWLPQVRGVPIVAMSGMTGEGLDRLMRAVIDAHTIWNKRVTTSQLNRWFEDTIASHPPPAVSGRRLKLNYITQAKARPPSFVIFCTRADAVPDSYKRYLANEMREAFDLPGTPIRLTLREKKNPYATRK</sequence>
<dbReference type="HAMAP" id="MF_00195">
    <property type="entry name" value="GTPase_Der"/>
    <property type="match status" value="1"/>
</dbReference>
<dbReference type="RefSeq" id="WP_086090597.1">
    <property type="nucleotide sequence ID" value="NZ_CP021112.1"/>
</dbReference>
<keyword evidence="5 8" id="KW-0547">Nucleotide-binding</keyword>
<feature type="binding site" evidence="8">
    <location>
        <begin position="56"/>
        <end position="60"/>
    </location>
    <ligand>
        <name>GTP</name>
        <dbReference type="ChEBI" id="CHEBI:37565"/>
        <label>1</label>
    </ligand>
</feature>
<evidence type="ECO:0000256" key="2">
    <source>
        <dbReference type="ARBA" id="ARBA00020953"/>
    </source>
</evidence>
<comment type="function">
    <text evidence="8 10">GTPase that plays an essential role in the late steps of ribosome biogenesis.</text>
</comment>
<comment type="similarity">
    <text evidence="1 8 9 10">Belongs to the TRAFAC class TrmE-Era-EngA-EngB-Septin-like GTPase superfamily. EngA (Der) GTPase family.</text>
</comment>
<dbReference type="FunFam" id="3.40.50.300:FF:000057">
    <property type="entry name" value="GTPase Der"/>
    <property type="match status" value="1"/>
</dbReference>
<dbReference type="InterPro" id="IPR015946">
    <property type="entry name" value="KH_dom-like_a/b"/>
</dbReference>
<dbReference type="SUPFAM" id="SSF52540">
    <property type="entry name" value="P-loop containing nucleoside triphosphate hydrolases"/>
    <property type="match status" value="2"/>
</dbReference>
<keyword evidence="12" id="KW-1185">Reference proteome</keyword>
<dbReference type="Pfam" id="PF01926">
    <property type="entry name" value="MMR_HSR1"/>
    <property type="match status" value="2"/>
</dbReference>
<dbReference type="GO" id="GO:0042254">
    <property type="term" value="P:ribosome biogenesis"/>
    <property type="evidence" value="ECO:0007669"/>
    <property type="project" value="UniProtKB-KW"/>
</dbReference>
<dbReference type="CDD" id="cd01894">
    <property type="entry name" value="EngA1"/>
    <property type="match status" value="1"/>
</dbReference>
<accession>A0A1W6ZXP6</accession>
<dbReference type="InterPro" id="IPR006073">
    <property type="entry name" value="GTP-bd"/>
</dbReference>
<protein>
    <recommendedName>
        <fullName evidence="2 8">GTPase Der</fullName>
    </recommendedName>
    <alternativeName>
        <fullName evidence="7 8">GTP-binding protein EngA</fullName>
    </alternativeName>
</protein>
<dbReference type="InterPro" id="IPR031166">
    <property type="entry name" value="G_ENGA"/>
</dbReference>
<dbReference type="InterPro" id="IPR003593">
    <property type="entry name" value="AAA+_ATPase"/>
</dbReference>
<dbReference type="PRINTS" id="PR00326">
    <property type="entry name" value="GTP1OBG"/>
</dbReference>
<dbReference type="Pfam" id="PF14714">
    <property type="entry name" value="KH_dom-like"/>
    <property type="match status" value="1"/>
</dbReference>
<dbReference type="InterPro" id="IPR032859">
    <property type="entry name" value="KH_dom-like"/>
</dbReference>
<keyword evidence="3 8" id="KW-0690">Ribosome biogenesis</keyword>
<comment type="subunit">
    <text evidence="8">Associates with the 50S ribosomal subunit.</text>
</comment>
<evidence type="ECO:0000256" key="4">
    <source>
        <dbReference type="ARBA" id="ARBA00022737"/>
    </source>
</evidence>
<reference evidence="11 12" key="1">
    <citation type="submission" date="2017-05" db="EMBL/GenBank/DDBJ databases">
        <title>Full genome sequence of Pseudorhodoplanes sinuspersici.</title>
        <authorList>
            <person name="Dastgheib S.M.M."/>
            <person name="Shavandi M."/>
            <person name="Tirandaz H."/>
        </authorList>
    </citation>
    <scope>NUCLEOTIDE SEQUENCE [LARGE SCALE GENOMIC DNA]</scope>
    <source>
        <strain evidence="11 12">RIPI110</strain>
    </source>
</reference>
<keyword evidence="6 8" id="KW-0342">GTP-binding</keyword>
<dbReference type="EMBL" id="CP021112">
    <property type="protein sequence ID" value="ARQ02167.1"/>
    <property type="molecule type" value="Genomic_DNA"/>
</dbReference>
<feature type="binding site" evidence="8">
    <location>
        <begin position="190"/>
        <end position="197"/>
    </location>
    <ligand>
        <name>GTP</name>
        <dbReference type="ChEBI" id="CHEBI:37565"/>
        <label>2</label>
    </ligand>
</feature>
<dbReference type="InterPro" id="IPR016484">
    <property type="entry name" value="GTPase_Der"/>
</dbReference>
<dbReference type="Proteomes" id="UP000194137">
    <property type="component" value="Chromosome"/>
</dbReference>
<evidence type="ECO:0000256" key="5">
    <source>
        <dbReference type="ARBA" id="ARBA00022741"/>
    </source>
</evidence>
<proteinExistence type="inferred from homology"/>
<dbReference type="AlphaFoldDB" id="A0A1W6ZXP6"/>
<dbReference type="PANTHER" id="PTHR43834">
    <property type="entry name" value="GTPASE DER"/>
    <property type="match status" value="1"/>
</dbReference>
<dbReference type="NCBIfam" id="TIGR00231">
    <property type="entry name" value="small_GTP"/>
    <property type="match status" value="2"/>
</dbReference>